<evidence type="ECO:0000313" key="2">
    <source>
        <dbReference type="Proteomes" id="UP000006671"/>
    </source>
</evidence>
<evidence type="ECO:0000313" key="1">
    <source>
        <dbReference type="EMBL" id="EFC37148.1"/>
    </source>
</evidence>
<name>D2W1A2_NAEGR</name>
<dbReference type="AlphaFoldDB" id="D2W1A2"/>
<dbReference type="Proteomes" id="UP000006671">
    <property type="component" value="Unassembled WGS sequence"/>
</dbReference>
<dbReference type="VEuPathDB" id="AmoebaDB:NAEGRDRAFT_53919"/>
<dbReference type="InParanoid" id="D2W1A2"/>
<organism evidence="2">
    <name type="scientific">Naegleria gruberi</name>
    <name type="common">Amoeba</name>
    <dbReference type="NCBI Taxonomy" id="5762"/>
    <lineage>
        <taxon>Eukaryota</taxon>
        <taxon>Discoba</taxon>
        <taxon>Heterolobosea</taxon>
        <taxon>Tetramitia</taxon>
        <taxon>Eutetramitia</taxon>
        <taxon>Vahlkampfiidae</taxon>
        <taxon>Naegleria</taxon>
    </lineage>
</organism>
<reference evidence="1 2" key="1">
    <citation type="journal article" date="2010" name="Cell">
        <title>The genome of Naegleria gruberi illuminates early eukaryotic versatility.</title>
        <authorList>
            <person name="Fritz-Laylin L.K."/>
            <person name="Prochnik S.E."/>
            <person name="Ginger M.L."/>
            <person name="Dacks J.B."/>
            <person name="Carpenter M.L."/>
            <person name="Field M.C."/>
            <person name="Kuo A."/>
            <person name="Paredez A."/>
            <person name="Chapman J."/>
            <person name="Pham J."/>
            <person name="Shu S."/>
            <person name="Neupane R."/>
            <person name="Cipriano M."/>
            <person name="Mancuso J."/>
            <person name="Tu H."/>
            <person name="Salamov A."/>
            <person name="Lindquist E."/>
            <person name="Shapiro H."/>
            <person name="Lucas S."/>
            <person name="Grigoriev I.V."/>
            <person name="Cande W.Z."/>
            <person name="Fulton C."/>
            <person name="Rokhsar D.S."/>
            <person name="Dawson S.C."/>
        </authorList>
    </citation>
    <scope>NUCLEOTIDE SEQUENCE [LARGE SCALE GENOMIC DNA]</scope>
    <source>
        <strain evidence="1 2">NEG-M</strain>
    </source>
</reference>
<dbReference type="KEGG" id="ngr:NAEGRDRAFT_53919"/>
<accession>D2W1A2</accession>
<sequence>MVNSHCYSFRCENGEGKFIELQLSFSEPEHQITLACTYNYHKYLFREETSSVIHFKYYKTCLMNNSIKCKVSENCITLNVKECSDLEETVKFILEKQERNPEEKLNIMFEVMMQDIRELKEKLWFTDKDLNKFSEKYISNWNSLTNNYSKNVDNPSIRKNQDSNYDVKNYAVNTSGFKANGYTKGCREENLEPIVIYFKQKVEFSKIEFIVNAPGKKEDPIAIYIYGVFKPQGFIRKMEESGSSSGTSEPKEEFIIMPKLEQLVKEDCKQSDIVSVSLNLSNCYDGIGIAVRKDKTAISYSLTDVRIY</sequence>
<dbReference type="EMBL" id="GG738921">
    <property type="protein sequence ID" value="EFC37148.1"/>
    <property type="molecule type" value="Genomic_DNA"/>
</dbReference>
<proteinExistence type="predicted"/>
<gene>
    <name evidence="1" type="ORF">NAEGRDRAFT_53919</name>
</gene>
<dbReference type="GeneID" id="8856705"/>
<protein>
    <submittedName>
        <fullName evidence="1">Predicted protein</fullName>
    </submittedName>
</protein>
<keyword evidence="2" id="KW-1185">Reference proteome</keyword>
<dbReference type="RefSeq" id="XP_002669892.1">
    <property type="nucleotide sequence ID" value="XM_002669846.1"/>
</dbReference>